<dbReference type="AlphaFoldDB" id="A0A6B1DWB2"/>
<gene>
    <name evidence="1" type="ORF">F4Y08_16895</name>
</gene>
<evidence type="ECO:0000313" key="1">
    <source>
        <dbReference type="EMBL" id="MYD91979.1"/>
    </source>
</evidence>
<accession>A0A6B1DWB2</accession>
<sequence length="139" mass="15639">MATRAMFGGLVQDSQGDLVNVRQVGADEVYVVREDGFDWHLEAGKVDAAIWSHMKQIFVEHRDQIPPEALQALTHGDIFQQAAIESALDRVDEIERIEMPPQQRDLLALLGFRVVIDYHGDVLEVVMPDQGFGIDPDEE</sequence>
<comment type="caution">
    <text evidence="1">The sequence shown here is derived from an EMBL/GenBank/DDBJ whole genome shotgun (WGS) entry which is preliminary data.</text>
</comment>
<protein>
    <submittedName>
        <fullName evidence="1">Uncharacterized protein</fullName>
    </submittedName>
</protein>
<name>A0A6B1DWB2_9CHLR</name>
<proteinExistence type="predicted"/>
<organism evidence="1">
    <name type="scientific">Caldilineaceae bacterium SB0662_bin_9</name>
    <dbReference type="NCBI Taxonomy" id="2605258"/>
    <lineage>
        <taxon>Bacteria</taxon>
        <taxon>Bacillati</taxon>
        <taxon>Chloroflexota</taxon>
        <taxon>Caldilineae</taxon>
        <taxon>Caldilineales</taxon>
        <taxon>Caldilineaceae</taxon>
    </lineage>
</organism>
<reference evidence="1" key="1">
    <citation type="submission" date="2019-09" db="EMBL/GenBank/DDBJ databases">
        <title>Characterisation of the sponge microbiome using genome-centric metagenomics.</title>
        <authorList>
            <person name="Engelberts J.P."/>
            <person name="Robbins S.J."/>
            <person name="De Goeij J.M."/>
            <person name="Aranda M."/>
            <person name="Bell S.C."/>
            <person name="Webster N.S."/>
        </authorList>
    </citation>
    <scope>NUCLEOTIDE SEQUENCE</scope>
    <source>
        <strain evidence="1">SB0662_bin_9</strain>
    </source>
</reference>
<dbReference type="EMBL" id="VXPY01000122">
    <property type="protein sequence ID" value="MYD91979.1"/>
    <property type="molecule type" value="Genomic_DNA"/>
</dbReference>